<dbReference type="EMBL" id="KB302576">
    <property type="protein sequence ID" value="ELU04202.1"/>
    <property type="molecule type" value="Genomic_DNA"/>
</dbReference>
<evidence type="ECO:0000256" key="13">
    <source>
        <dbReference type="ARBA" id="ARBA00067322"/>
    </source>
</evidence>
<keyword evidence="6" id="KW-0007">Acetylation</keyword>
<keyword evidence="10" id="KW-0496">Mitochondrion</keyword>
<evidence type="ECO:0000256" key="14">
    <source>
        <dbReference type="ARBA" id="ARBA00076235"/>
    </source>
</evidence>
<feature type="compositionally biased region" description="Acidic residues" evidence="17">
    <location>
        <begin position="405"/>
        <end position="416"/>
    </location>
</feature>
<reference evidence="21" key="3">
    <citation type="submission" date="2015-06" db="UniProtKB">
        <authorList>
            <consortium name="EnsemblMetazoa"/>
        </authorList>
    </citation>
    <scope>IDENTIFICATION</scope>
</reference>
<evidence type="ECO:0000256" key="12">
    <source>
        <dbReference type="ARBA" id="ARBA00057952"/>
    </source>
</evidence>
<keyword evidence="22" id="KW-1185">Reference proteome</keyword>
<feature type="compositionally biased region" description="Basic and acidic residues" evidence="17">
    <location>
        <begin position="421"/>
        <end position="436"/>
    </location>
</feature>
<evidence type="ECO:0000313" key="20">
    <source>
        <dbReference type="EMBL" id="ELU04202.1"/>
    </source>
</evidence>
<keyword evidence="11" id="KW-0472">Membrane</keyword>
<keyword evidence="9" id="KW-0443">Lipid metabolism</keyword>
<evidence type="ECO:0000256" key="11">
    <source>
        <dbReference type="ARBA" id="ARBA00023136"/>
    </source>
</evidence>
<dbReference type="PROSITE" id="PS50866">
    <property type="entry name" value="GOLD"/>
    <property type="match status" value="1"/>
</dbReference>
<evidence type="ECO:0000256" key="3">
    <source>
        <dbReference type="ARBA" id="ARBA00022516"/>
    </source>
</evidence>
<evidence type="ECO:0000256" key="1">
    <source>
        <dbReference type="ARBA" id="ARBA00004173"/>
    </source>
</evidence>
<dbReference type="Gene3D" id="1.20.80.10">
    <property type="match status" value="1"/>
</dbReference>
<feature type="domain" description="GOLD" evidence="18">
    <location>
        <begin position="339"/>
        <end position="492"/>
    </location>
</feature>
<feature type="compositionally biased region" description="Basic and acidic residues" evidence="17">
    <location>
        <begin position="1"/>
        <end position="10"/>
    </location>
</feature>
<keyword evidence="8" id="KW-0175">Coiled coil</keyword>
<dbReference type="OMA" id="SYSIWRS"/>
<comment type="subcellular location">
    <subcellularLocation>
        <location evidence="2">Golgi apparatus membrane</location>
        <topology evidence="2">Peripheral membrane protein</topology>
        <orientation evidence="2">Cytoplasmic side</orientation>
    </subcellularLocation>
    <subcellularLocation>
        <location evidence="1">Mitochondrion</location>
    </subcellularLocation>
</comment>
<keyword evidence="7" id="KW-0333">Golgi apparatus</keyword>
<dbReference type="EnsemblMetazoa" id="CapteT178819">
    <property type="protein sequence ID" value="CapteP178819"/>
    <property type="gene ID" value="CapteG178819"/>
</dbReference>
<dbReference type="FunCoup" id="R7ULP8">
    <property type="interactions" value="1713"/>
</dbReference>
<comment type="function">
    <text evidence="12">Involved in the maintenance of Golgi structure by interacting with giantin, affecting protein transport between the endoplasmic reticulum and Golgi. Involved in hormone-induced steroid biosynthesis in testicular Leydig cells. Recruits PI4KB to the Golgi apparatus membrane; enhances the enzyme activity of PI4KB activity via its membrane recruitment thereby increasing the local concentration of the substrate in the vicinity of the kinase.</text>
</comment>
<feature type="region of interest" description="Disordered" evidence="17">
    <location>
        <begin position="1"/>
        <end position="31"/>
    </location>
</feature>
<dbReference type="PANTHER" id="PTHR22973:SF12">
    <property type="entry name" value="LD35087P"/>
    <property type="match status" value="1"/>
</dbReference>
<dbReference type="SUPFAM" id="SSF47027">
    <property type="entry name" value="Acyl-CoA binding protein"/>
    <property type="match status" value="1"/>
</dbReference>
<proteinExistence type="predicted"/>
<dbReference type="InterPro" id="IPR036598">
    <property type="entry name" value="GOLD_dom_sf"/>
</dbReference>
<evidence type="ECO:0000256" key="5">
    <source>
        <dbReference type="ARBA" id="ARBA00022955"/>
    </source>
</evidence>
<dbReference type="Proteomes" id="UP000014760">
    <property type="component" value="Unassembled WGS sequence"/>
</dbReference>
<dbReference type="PANTHER" id="PTHR22973">
    <property type="entry name" value="LD35087P"/>
    <property type="match status" value="1"/>
</dbReference>
<evidence type="ECO:0000256" key="17">
    <source>
        <dbReference type="SAM" id="MobiDB-lite"/>
    </source>
</evidence>
<dbReference type="AlphaFoldDB" id="R7ULP8"/>
<dbReference type="InterPro" id="IPR035984">
    <property type="entry name" value="Acyl-CoA-binding_sf"/>
</dbReference>
<keyword evidence="5" id="KW-0752">Steroid biosynthesis</keyword>
<organism evidence="20">
    <name type="scientific">Capitella teleta</name>
    <name type="common">Polychaete worm</name>
    <dbReference type="NCBI Taxonomy" id="283909"/>
    <lineage>
        <taxon>Eukaryota</taxon>
        <taxon>Metazoa</taxon>
        <taxon>Spiralia</taxon>
        <taxon>Lophotrochozoa</taxon>
        <taxon>Annelida</taxon>
        <taxon>Polychaeta</taxon>
        <taxon>Sedentaria</taxon>
        <taxon>Scolecida</taxon>
        <taxon>Capitellidae</taxon>
        <taxon>Capitella</taxon>
    </lineage>
</organism>
<feature type="compositionally biased region" description="Basic and acidic residues" evidence="17">
    <location>
        <begin position="140"/>
        <end position="171"/>
    </location>
</feature>
<evidence type="ECO:0000259" key="19">
    <source>
        <dbReference type="PROSITE" id="PS51228"/>
    </source>
</evidence>
<evidence type="ECO:0000256" key="10">
    <source>
        <dbReference type="ARBA" id="ARBA00023128"/>
    </source>
</evidence>
<dbReference type="GO" id="GO:0006694">
    <property type="term" value="P:steroid biosynthetic process"/>
    <property type="evidence" value="ECO:0007669"/>
    <property type="project" value="UniProtKB-KW"/>
</dbReference>
<evidence type="ECO:0000313" key="21">
    <source>
        <dbReference type="EnsemblMetazoa" id="CapteP178819"/>
    </source>
</evidence>
<dbReference type="InterPro" id="IPR009038">
    <property type="entry name" value="GOLD_dom"/>
</dbReference>
<dbReference type="GO" id="GO:0005739">
    <property type="term" value="C:mitochondrion"/>
    <property type="evidence" value="ECO:0007669"/>
    <property type="project" value="UniProtKB-SubCell"/>
</dbReference>
<evidence type="ECO:0000256" key="15">
    <source>
        <dbReference type="ARBA" id="ARBA00078007"/>
    </source>
</evidence>
<evidence type="ECO:0000256" key="9">
    <source>
        <dbReference type="ARBA" id="ARBA00023098"/>
    </source>
</evidence>
<dbReference type="Pfam" id="PF13897">
    <property type="entry name" value="GOLD_2"/>
    <property type="match status" value="1"/>
</dbReference>
<dbReference type="Pfam" id="PF00887">
    <property type="entry name" value="ACBP"/>
    <property type="match status" value="1"/>
</dbReference>
<keyword evidence="4" id="KW-0597">Phosphoprotein</keyword>
<reference evidence="20 22" key="2">
    <citation type="journal article" date="2013" name="Nature">
        <title>Insights into bilaterian evolution from three spiralian genomes.</title>
        <authorList>
            <person name="Simakov O."/>
            <person name="Marletaz F."/>
            <person name="Cho S.J."/>
            <person name="Edsinger-Gonzales E."/>
            <person name="Havlak P."/>
            <person name="Hellsten U."/>
            <person name="Kuo D.H."/>
            <person name="Larsson T."/>
            <person name="Lv J."/>
            <person name="Arendt D."/>
            <person name="Savage R."/>
            <person name="Osoegawa K."/>
            <person name="de Jong P."/>
            <person name="Grimwood J."/>
            <person name="Chapman J.A."/>
            <person name="Shapiro H."/>
            <person name="Aerts A."/>
            <person name="Otillar R.P."/>
            <person name="Terry A.Y."/>
            <person name="Boore J.L."/>
            <person name="Grigoriev I.V."/>
            <person name="Lindberg D.R."/>
            <person name="Seaver E.C."/>
            <person name="Weisblat D.A."/>
            <person name="Putnam N.H."/>
            <person name="Rokhsar D.S."/>
        </authorList>
    </citation>
    <scope>NUCLEOTIDE SEQUENCE</scope>
    <source>
        <strain evidence="20 22">I ESC-2004</strain>
    </source>
</reference>
<evidence type="ECO:0000256" key="2">
    <source>
        <dbReference type="ARBA" id="ARBA00004255"/>
    </source>
</evidence>
<dbReference type="GO" id="GO:0000062">
    <property type="term" value="F:fatty-acyl-CoA binding"/>
    <property type="evidence" value="ECO:0007669"/>
    <property type="project" value="InterPro"/>
</dbReference>
<dbReference type="PROSITE" id="PS51228">
    <property type="entry name" value="ACB_2"/>
    <property type="match status" value="1"/>
</dbReference>
<dbReference type="HOGENOM" id="CLU_048443_0_0_1"/>
<feature type="region of interest" description="Disordered" evidence="17">
    <location>
        <begin position="297"/>
        <end position="319"/>
    </location>
</feature>
<dbReference type="FunFam" id="2.60.120.680:FF:000002">
    <property type="entry name" value="Putative Golgi resident protein GCP60"/>
    <property type="match status" value="1"/>
</dbReference>
<keyword evidence="3" id="KW-0444">Lipid biosynthesis</keyword>
<evidence type="ECO:0000256" key="6">
    <source>
        <dbReference type="ARBA" id="ARBA00022990"/>
    </source>
</evidence>
<dbReference type="SUPFAM" id="SSF101576">
    <property type="entry name" value="Supernatant protein factor (SPF), C-terminal domain"/>
    <property type="match status" value="1"/>
</dbReference>
<name>R7ULP8_CAPTE</name>
<dbReference type="EMBL" id="AMQN01008250">
    <property type="status" value="NOT_ANNOTATED_CDS"/>
    <property type="molecule type" value="Genomic_DNA"/>
</dbReference>
<dbReference type="STRING" id="283909.R7ULP8"/>
<dbReference type="Gene3D" id="2.60.120.680">
    <property type="entry name" value="GOLD domain"/>
    <property type="match status" value="1"/>
</dbReference>
<feature type="compositionally biased region" description="Polar residues" evidence="17">
    <location>
        <begin position="12"/>
        <end position="22"/>
    </location>
</feature>
<reference evidence="22" key="1">
    <citation type="submission" date="2012-12" db="EMBL/GenBank/DDBJ databases">
        <authorList>
            <person name="Hellsten U."/>
            <person name="Grimwood J."/>
            <person name="Chapman J.A."/>
            <person name="Shapiro H."/>
            <person name="Aerts A."/>
            <person name="Otillar R.P."/>
            <person name="Terry A.Y."/>
            <person name="Boore J.L."/>
            <person name="Simakov O."/>
            <person name="Marletaz F."/>
            <person name="Cho S.-J."/>
            <person name="Edsinger-Gonzales E."/>
            <person name="Havlak P."/>
            <person name="Kuo D.-H."/>
            <person name="Larsson T."/>
            <person name="Lv J."/>
            <person name="Arendt D."/>
            <person name="Savage R."/>
            <person name="Osoegawa K."/>
            <person name="de Jong P."/>
            <person name="Lindberg D.R."/>
            <person name="Seaver E.C."/>
            <person name="Weisblat D.A."/>
            <person name="Putnam N.H."/>
            <person name="Grigoriev I.V."/>
            <person name="Rokhsar D.S."/>
        </authorList>
    </citation>
    <scope>NUCLEOTIDE SEQUENCE</scope>
    <source>
        <strain evidence="22">I ESC-2004</strain>
    </source>
</reference>
<accession>R7ULP8</accession>
<sequence>MADTEAEKVESGANSLRLNGNSHLEESQDGSKSFIDTWGFPLEDVYRLALRFYKDKEGSKALQLTYRDKLRMVALTKQVAHGRYRPDASPDVGFLDVVGNDRRQAWQGLGELSREQSMEEFVSTLDKLCSLFKAYTQAHKAEKEEHERKLREEEEQLKREEEEAMRRKQEEEINLQQEQESGKQRLQEEQIRQALNQQTSIQFKQYAEQQCPADEQQQQTLIAQLQEQHFQQYMQQVYQQQLIHQQQQYEQLQAMQATPKDLPPPMGGVDTSASVEFSSETAADLTDAVPNAAMPLVNGDAVPPQDTEENQEQNQPELNDLPPVAAASMWTRKDVRDFKDSIRKDPDSVIKVGSGETVTVRVPTHEDGTCLFWEFATDSYDIGFGVYFEWTIAPSNQVSVHVSESSDEEDLDEDEAAGAARAEEKGDIEKGGDSKRSNHPPTDEIIPVYRRDCHEEVYCGSHMYPGRGVYLLKFDNSYSLWRSKTLYYRVYYTR</sequence>
<feature type="region of interest" description="Disordered" evidence="17">
    <location>
        <begin position="401"/>
        <end position="444"/>
    </location>
</feature>
<evidence type="ECO:0000256" key="4">
    <source>
        <dbReference type="ARBA" id="ARBA00022553"/>
    </source>
</evidence>
<dbReference type="InterPro" id="IPR000582">
    <property type="entry name" value="Acyl-CoA-binding_protein"/>
</dbReference>
<dbReference type="GO" id="GO:0000139">
    <property type="term" value="C:Golgi membrane"/>
    <property type="evidence" value="ECO:0007669"/>
    <property type="project" value="UniProtKB-SubCell"/>
</dbReference>
<feature type="region of interest" description="Disordered" evidence="17">
    <location>
        <begin position="140"/>
        <end position="188"/>
    </location>
</feature>
<protein>
    <recommendedName>
        <fullName evidence="13">Golgi resident protein GCP60</fullName>
    </recommendedName>
    <alternativeName>
        <fullName evidence="15">Acyl-CoA-binding domain-containing protein 3</fullName>
    </alternativeName>
    <alternativeName>
        <fullName evidence="16">Golgi complex-associated protein 1</fullName>
    </alternativeName>
    <alternativeName>
        <fullName evidence="14">Golgi phosphoprotein 1</fullName>
    </alternativeName>
</protein>
<dbReference type="InterPro" id="IPR014352">
    <property type="entry name" value="FERM/acyl-CoA-bd_prot_sf"/>
</dbReference>
<dbReference type="FunFam" id="1.20.80.10:FF:000017">
    <property type="entry name" value="Golgi resident protein GCP60"/>
    <property type="match status" value="1"/>
</dbReference>
<gene>
    <name evidence="20" type="ORF">CAPTEDRAFT_178819</name>
</gene>
<evidence type="ECO:0000259" key="18">
    <source>
        <dbReference type="PROSITE" id="PS50866"/>
    </source>
</evidence>
<feature type="domain" description="ACB" evidence="19">
    <location>
        <begin position="42"/>
        <end position="134"/>
    </location>
</feature>
<dbReference type="OrthoDB" id="5839451at2759"/>
<evidence type="ECO:0000256" key="16">
    <source>
        <dbReference type="ARBA" id="ARBA00080905"/>
    </source>
</evidence>
<evidence type="ECO:0000256" key="8">
    <source>
        <dbReference type="ARBA" id="ARBA00023054"/>
    </source>
</evidence>
<dbReference type="InterPro" id="IPR052269">
    <property type="entry name" value="Golgi-PI4KB_interaction"/>
</dbReference>
<evidence type="ECO:0000313" key="22">
    <source>
        <dbReference type="Proteomes" id="UP000014760"/>
    </source>
</evidence>
<evidence type="ECO:0000256" key="7">
    <source>
        <dbReference type="ARBA" id="ARBA00023034"/>
    </source>
</evidence>